<feature type="domain" description="Cupin type-2" evidence="1">
    <location>
        <begin position="33"/>
        <end position="99"/>
    </location>
</feature>
<dbReference type="InterPro" id="IPR013096">
    <property type="entry name" value="Cupin_2"/>
</dbReference>
<proteinExistence type="predicted"/>
<dbReference type="InterPro" id="IPR011051">
    <property type="entry name" value="RmlC_Cupin_sf"/>
</dbReference>
<organism evidence="2 3">
    <name type="scientific">Robertmurraya kyonggiensis</name>
    <dbReference type="NCBI Taxonomy" id="1037680"/>
    <lineage>
        <taxon>Bacteria</taxon>
        <taxon>Bacillati</taxon>
        <taxon>Bacillota</taxon>
        <taxon>Bacilli</taxon>
        <taxon>Bacillales</taxon>
        <taxon>Bacillaceae</taxon>
        <taxon>Robertmurraya</taxon>
    </lineage>
</organism>
<name>A0A4U1D176_9BACI</name>
<dbReference type="Proteomes" id="UP000307756">
    <property type="component" value="Unassembled WGS sequence"/>
</dbReference>
<dbReference type="Gene3D" id="2.60.120.10">
    <property type="entry name" value="Jelly Rolls"/>
    <property type="match status" value="1"/>
</dbReference>
<dbReference type="RefSeq" id="WP_136831833.1">
    <property type="nucleotide sequence ID" value="NZ_SWBM01000003.1"/>
</dbReference>
<dbReference type="InterPro" id="IPR014710">
    <property type="entry name" value="RmlC-like_jellyroll"/>
</dbReference>
<dbReference type="SUPFAM" id="SSF51182">
    <property type="entry name" value="RmlC-like cupins"/>
    <property type="match status" value="1"/>
</dbReference>
<comment type="caution">
    <text evidence="2">The sequence shown here is derived from an EMBL/GenBank/DDBJ whole genome shotgun (WGS) entry which is preliminary data.</text>
</comment>
<dbReference type="AlphaFoldDB" id="A0A4U1D176"/>
<sequence>MKQVNLHDYIEYSEEKFTKRIVFKEGESTVFVLNFSPKQALPPHKHPGTNVYLLVVEGEGTFTIDGNEVKAKKNDVIVADGDEEFAFVNDSDNNTSLYVMLNKIPSEQYAPKYLK</sequence>
<evidence type="ECO:0000313" key="2">
    <source>
        <dbReference type="EMBL" id="TKC16059.1"/>
    </source>
</evidence>
<accession>A0A4U1D176</accession>
<evidence type="ECO:0000259" key="1">
    <source>
        <dbReference type="Pfam" id="PF07883"/>
    </source>
</evidence>
<reference evidence="2 3" key="1">
    <citation type="journal article" date="2011" name="J. Microbiol.">
        <title>Bacillus kyonggiensis sp. nov., isolated from soil of a lettuce field.</title>
        <authorList>
            <person name="Dong K."/>
            <person name="Lee S."/>
        </authorList>
    </citation>
    <scope>NUCLEOTIDE SEQUENCE [LARGE SCALE GENOMIC DNA]</scope>
    <source>
        <strain evidence="2 3">NB22</strain>
    </source>
</reference>
<evidence type="ECO:0000313" key="3">
    <source>
        <dbReference type="Proteomes" id="UP000307756"/>
    </source>
</evidence>
<protein>
    <submittedName>
        <fullName evidence="2">Cupin domain-containing protein</fullName>
    </submittedName>
</protein>
<dbReference type="OrthoDB" id="6311549at2"/>
<dbReference type="EMBL" id="SWBM01000003">
    <property type="protein sequence ID" value="TKC16059.1"/>
    <property type="molecule type" value="Genomic_DNA"/>
</dbReference>
<dbReference type="Pfam" id="PF07883">
    <property type="entry name" value="Cupin_2"/>
    <property type="match status" value="1"/>
</dbReference>
<keyword evidence="3" id="KW-1185">Reference proteome</keyword>
<gene>
    <name evidence="2" type="ORF">FA727_13955</name>
</gene>